<gene>
    <name evidence="3" type="ORF">GV368_06155</name>
</gene>
<dbReference type="EMBL" id="JAAAUB010000007">
    <property type="protein sequence ID" value="NMH16685.1"/>
    <property type="molecule type" value="Genomic_DNA"/>
</dbReference>
<protein>
    <recommendedName>
        <fullName evidence="2">Flagellar hook-length control protein-like C-terminal domain-containing protein</fullName>
    </recommendedName>
</protein>
<comment type="caution">
    <text evidence="3">The sequence shown here is derived from an EMBL/GenBank/DDBJ whole genome shotgun (WGS) entry which is preliminary data.</text>
</comment>
<feature type="domain" description="Flagellar hook-length control protein-like C-terminal" evidence="2">
    <location>
        <begin position="386"/>
        <end position="461"/>
    </location>
</feature>
<dbReference type="Pfam" id="PF02120">
    <property type="entry name" value="Flg_hook"/>
    <property type="match status" value="1"/>
</dbReference>
<dbReference type="Proteomes" id="UP000669605">
    <property type="component" value="Unassembled WGS sequence"/>
</dbReference>
<sequence length="466" mass="48565">MIPPDLAARIRMMVEAELLRPETQVGGVERIRPLPERLPEVLPGQVLRATIQRPLPEGTYQAVVAGREMTLALDQPVKSGDTLELVVERQVGGTIYARRQEGQEGADRGMAGASAHTRLSSAGELLRQVLTQPTPQRLPLPAGTERAAPLLPTPPQSPAEVQRLATALQDSVQRSGLFYESHLARWVRGQYPLESLRAEPHNLVARATPAAPSAEAPPSGAAPAAGTASLAAASAALGAAGEEVSSAERAALVAAAAPSPLLTWLMRNAPGAAGPGNAERLLAAFLSGQIPASGAEEAAARPAVAPERGAPPGGATAATTASEGAQGAPPASASAIPERLVPIVQHQLDALATQQLNVQFAPWPGLLVQWRIEAEGEQDGRAEGEEGEAPVWRSTLRLTLPRLGEVTAQLQWQHGTLELRLTASQEAALTRMRAAAPMLASALEADGIRVTKIEVAAQEGMDAAGE</sequence>
<evidence type="ECO:0000313" key="3">
    <source>
        <dbReference type="EMBL" id="NMH16685.1"/>
    </source>
</evidence>
<dbReference type="RefSeq" id="WP_169115892.1">
    <property type="nucleotide sequence ID" value="NZ_JAAAUB010000007.1"/>
</dbReference>
<evidence type="ECO:0000256" key="1">
    <source>
        <dbReference type="SAM" id="MobiDB-lite"/>
    </source>
</evidence>
<dbReference type="InterPro" id="IPR021136">
    <property type="entry name" value="Flagellar_hook_control-like_C"/>
</dbReference>
<evidence type="ECO:0000259" key="2">
    <source>
        <dbReference type="Pfam" id="PF02120"/>
    </source>
</evidence>
<evidence type="ECO:0000313" key="4">
    <source>
        <dbReference type="Proteomes" id="UP000669605"/>
    </source>
</evidence>
<reference evidence="3 4" key="1">
    <citation type="journal article" date="2020" name="Curr. Microbiol.">
        <title>Tepidiphilus baoligensis sp. nov., a Novel Bacterium of the Family Hydrogenophilaceae Isolated from an Oil Reservoir.</title>
        <authorList>
            <person name="Zhang X."/>
            <person name="Wang G."/>
            <person name="Ma X."/>
            <person name="Yu J."/>
            <person name="You J."/>
            <person name="Xue Y."/>
            <person name="Ma Y."/>
        </authorList>
    </citation>
    <scope>NUCLEOTIDE SEQUENCE [LARGE SCALE GENOMIC DNA]</scope>
    <source>
        <strain evidence="3 4">B18-69</strain>
    </source>
</reference>
<dbReference type="Gene3D" id="3.30.750.140">
    <property type="match status" value="1"/>
</dbReference>
<dbReference type="InterPro" id="IPR038610">
    <property type="entry name" value="FliK-like_C_sf"/>
</dbReference>
<proteinExistence type="predicted"/>
<accession>A0ABX1QL66</accession>
<keyword evidence="4" id="KW-1185">Reference proteome</keyword>
<feature type="region of interest" description="Disordered" evidence="1">
    <location>
        <begin position="133"/>
        <end position="157"/>
    </location>
</feature>
<name>A0ABX1QL66_9PROT</name>
<feature type="region of interest" description="Disordered" evidence="1">
    <location>
        <begin position="297"/>
        <end position="333"/>
    </location>
</feature>
<organism evidence="3 4">
    <name type="scientific">Tepidiphilus baoligensis</name>
    <dbReference type="NCBI Taxonomy" id="2698687"/>
    <lineage>
        <taxon>Bacteria</taxon>
        <taxon>Pseudomonadati</taxon>
        <taxon>Pseudomonadota</taxon>
        <taxon>Hydrogenophilia</taxon>
        <taxon>Hydrogenophilales</taxon>
        <taxon>Hydrogenophilaceae</taxon>
        <taxon>Tepidiphilus</taxon>
    </lineage>
</organism>